<evidence type="ECO:0000256" key="1">
    <source>
        <dbReference type="SAM" id="MobiDB-lite"/>
    </source>
</evidence>
<dbReference type="OrthoDB" id="442692at2759"/>
<dbReference type="InterPro" id="IPR033305">
    <property type="entry name" value="Hydin-like"/>
</dbReference>
<dbReference type="PANTHER" id="PTHR23053">
    <property type="entry name" value="DLEC1 DELETED IN LUNG AND ESOPHAGEAL CANCER 1"/>
    <property type="match status" value="1"/>
</dbReference>
<dbReference type="InterPro" id="IPR013783">
    <property type="entry name" value="Ig-like_fold"/>
</dbReference>
<organism evidence="2 3">
    <name type="scientific">Diatraea saccharalis</name>
    <name type="common">sugarcane borer</name>
    <dbReference type="NCBI Taxonomy" id="40085"/>
    <lineage>
        <taxon>Eukaryota</taxon>
        <taxon>Metazoa</taxon>
        <taxon>Ecdysozoa</taxon>
        <taxon>Arthropoda</taxon>
        <taxon>Hexapoda</taxon>
        <taxon>Insecta</taxon>
        <taxon>Pterygota</taxon>
        <taxon>Neoptera</taxon>
        <taxon>Endopterygota</taxon>
        <taxon>Lepidoptera</taxon>
        <taxon>Glossata</taxon>
        <taxon>Ditrysia</taxon>
        <taxon>Pyraloidea</taxon>
        <taxon>Crambidae</taxon>
        <taxon>Crambinae</taxon>
        <taxon>Diatraea</taxon>
    </lineage>
</organism>
<dbReference type="GO" id="GO:1904158">
    <property type="term" value="P:axonemal central apparatus assembly"/>
    <property type="evidence" value="ECO:0007669"/>
    <property type="project" value="TreeGrafter"/>
</dbReference>
<dbReference type="Proteomes" id="UP001153714">
    <property type="component" value="Chromosome 12"/>
</dbReference>
<sequence>MFENFVRRTLEDNVYKVTYLDDLNVFEFGPIFVGQNRIYEEEYVIDLKNSSLITADVEIEFLEETTVFEIDKTFIQLEIYDAEGRGEPMVIDTLHLSAECYDVMVECAYDNPNESLLNYGNVKVNSTVVREMYLLNRGKYNIYYKFTLFPLGELNFHIIAVGSGVMREVILNNTSKCPVTYEIVLPEKYQPDPNAPIQAKVKDNKIKNPPLKCGNFLINNDDNLLAPGTSRTINIQFMATAARKFEETIKFIISDTCPAEAQGVPLKLVGTGAMPTLDFWNLETTFREHLIVKSLSEYKVPEPSPHCVFVEDSVTLHFFCVTVNTNLTGVIDLYNNGLVACALNMKLHYQSNSNQDIFSLDKYETHIEPLLHKSLGIIFSPKALQVFCEAEAFMEDVILLGLEMLSMEMDLETYRSSNEGTMSTMSTVDTRKKSKSATFDKNERKRSKVTEVKKSKMGSMKHSDSGSVEMSILKYVLEFGGCELSTILRRTVIMVNNSEKVYKFEWVEVDNIVVKPSIGYISPGEEKDLEIIFFSTEPVVLKQQLLNCTLTAISDDSLTIDLKGATWDNRQIITTFGHNREVLINERYETIIDEQTSPSSNDHLGVIYMVIVYSAMTEHTKYTSTLKDEITLQDTFIYQTRKFEFTVQNIGHVPLKIAWSFVLDDEYPARLDKYNKKNRSFLESGNEPTEVQNVNSSIKDGSWVDMPITGKTEGDNLDPYDMNINCKITAKSLIPYVHLDIDESDYLTSGRRKFTGVALPPHMTVLEFDVLGSGCYKKTFSVINPTSEAYEFIFEMVLSDKPELIPVHCNMLKGYVEGGSSTDVTFTFSPTAPGRTIPFTVKNDGSATFFFDWYYNTNSVKKYLQVSVEPKSGHVTPGNEVECVLYFTLKKVPVQAFPVTLAISDGPEYCILLHAEIEKPAYHFSCMDYDFGKCIINAPDTTYKKNLAFVNDDQVPIILNLNFINVPELFVDYGGVMNVESKKRLKIPIYFRPKQVKEYEFKLQFWVNSLCEEIVTIKGEGVPLLYDLYEGCQKSFDLGAVKVGEKIIRQIEVMNHSKVPIDASFIFRDMYPVVEDTTNSEATSVCLSPSAANTINTDTGPSRVKMLQSYKDDKIRDQIAMDIQNALSSLKVIPNKCKIKPYRKVPLKIQFKPVGMINTLNVQLNMKVFEFERPLVRLSGSATGMSLCFSQNSLQFGRVRKRGCKILKVMLQNKGDFGARFWWQPLISNEFTISPQQGNIAAHTNVTFTITFRPINHNPFIKIWASCNIENYMPLEIAMYATCVDLGNVQNKTMYLECPVRELQTDYVVVTNPSDDMWLVLSEVSGGPFETLKEFHVEPNSTFNIPIHFKPKTIGKHESQVLYSPLGESALFISLIGAALHPNPNGNILITVPAKDTYVQELLVHNITEFPESYAVSTEVEKVIPDKFEGYFEIKHPDTVKVWGEAAATCRWSYVCYEECEMYLKYYNITATVTKSPIVDTLTFISRARESVQKELVVTNPLAEDASFFIRCDKLDCPDMLKISRNSEVSHPSIQCEKLYTLGPYEKGKLLVMFEPTEIGIQHCKLSFDSPVAGEFVFNIKGIATSPKPQGPFEIKSGGFTTIPFKNVFDSEMKVGVYLNDRNAQGWGVAPTGCLTIECYDQPEPKVHWTYFLQGIP</sequence>
<dbReference type="GO" id="GO:0003341">
    <property type="term" value="P:cilium movement"/>
    <property type="evidence" value="ECO:0007669"/>
    <property type="project" value="TreeGrafter"/>
</dbReference>
<name>A0A9N9QVU0_9NEOP</name>
<evidence type="ECO:0000313" key="2">
    <source>
        <dbReference type="EMBL" id="CAG9784280.1"/>
    </source>
</evidence>
<evidence type="ECO:0008006" key="4">
    <source>
        <dbReference type="Google" id="ProtNLM"/>
    </source>
</evidence>
<dbReference type="PANTHER" id="PTHR23053:SF0">
    <property type="entry name" value="HYDROCEPHALUS-INDUCING PROTEIN HOMOLOG"/>
    <property type="match status" value="1"/>
</dbReference>
<reference evidence="2" key="1">
    <citation type="submission" date="2021-12" db="EMBL/GenBank/DDBJ databases">
        <authorList>
            <person name="King R."/>
        </authorList>
    </citation>
    <scope>NUCLEOTIDE SEQUENCE</scope>
</reference>
<keyword evidence="3" id="KW-1185">Reference proteome</keyword>
<accession>A0A9N9QVU0</accession>
<gene>
    <name evidence="2" type="ORF">DIATSA_LOCUS2383</name>
</gene>
<dbReference type="EMBL" id="OU893343">
    <property type="protein sequence ID" value="CAG9784280.1"/>
    <property type="molecule type" value="Genomic_DNA"/>
</dbReference>
<reference evidence="2" key="2">
    <citation type="submission" date="2022-10" db="EMBL/GenBank/DDBJ databases">
        <authorList>
            <consortium name="ENA_rothamsted_submissions"/>
            <consortium name="culmorum"/>
            <person name="King R."/>
        </authorList>
    </citation>
    <scope>NUCLEOTIDE SEQUENCE</scope>
</reference>
<protein>
    <recommendedName>
        <fullName evidence="4">Hydrocephalus-inducing protein</fullName>
    </recommendedName>
</protein>
<dbReference type="GO" id="GO:0005930">
    <property type="term" value="C:axoneme"/>
    <property type="evidence" value="ECO:0007669"/>
    <property type="project" value="TreeGrafter"/>
</dbReference>
<proteinExistence type="predicted"/>
<feature type="region of interest" description="Disordered" evidence="1">
    <location>
        <begin position="420"/>
        <end position="463"/>
    </location>
</feature>
<evidence type="ECO:0000313" key="3">
    <source>
        <dbReference type="Proteomes" id="UP001153714"/>
    </source>
</evidence>
<dbReference type="Gene3D" id="2.60.40.10">
    <property type="entry name" value="Immunoglobulins"/>
    <property type="match status" value="5"/>
</dbReference>
<feature type="compositionally biased region" description="Basic and acidic residues" evidence="1">
    <location>
        <begin position="438"/>
        <end position="454"/>
    </location>
</feature>